<dbReference type="Proteomes" id="UP001432322">
    <property type="component" value="Unassembled WGS sequence"/>
</dbReference>
<evidence type="ECO:0000256" key="1">
    <source>
        <dbReference type="SAM" id="MobiDB-lite"/>
    </source>
</evidence>
<evidence type="ECO:0000313" key="3">
    <source>
        <dbReference type="Proteomes" id="UP001432322"/>
    </source>
</evidence>
<feature type="region of interest" description="Disordered" evidence="1">
    <location>
        <begin position="74"/>
        <end position="101"/>
    </location>
</feature>
<proteinExistence type="predicted"/>
<feature type="compositionally biased region" description="Basic and acidic residues" evidence="1">
    <location>
        <begin position="79"/>
        <end position="97"/>
    </location>
</feature>
<sequence length="171" mass="19389">CPPTTRCAWARCGWRSARARLEHRASKLRGTSTARTNKSIRRAANSPCTSLRIESLARSEGDYTRHKTMFDDVPGVVPTRRERGAHSTTGVDEKRPADSSCGAGEGAYGAYARIANRARRRVWLPWLCDAAPIFFRRSHSCECRLDLYLHKCLIKQSDNSLLERYLHRLTV</sequence>
<accession>A0AAV5UZF1</accession>
<dbReference type="EMBL" id="BTSY01000001">
    <property type="protein sequence ID" value="GMT12431.1"/>
    <property type="molecule type" value="Genomic_DNA"/>
</dbReference>
<reference evidence="2" key="1">
    <citation type="submission" date="2023-10" db="EMBL/GenBank/DDBJ databases">
        <title>Genome assembly of Pristionchus species.</title>
        <authorList>
            <person name="Yoshida K."/>
            <person name="Sommer R.J."/>
        </authorList>
    </citation>
    <scope>NUCLEOTIDE SEQUENCE</scope>
    <source>
        <strain evidence="2">RS5133</strain>
    </source>
</reference>
<evidence type="ECO:0000313" key="2">
    <source>
        <dbReference type="EMBL" id="GMT12431.1"/>
    </source>
</evidence>
<comment type="caution">
    <text evidence="2">The sequence shown here is derived from an EMBL/GenBank/DDBJ whole genome shotgun (WGS) entry which is preliminary data.</text>
</comment>
<dbReference type="AlphaFoldDB" id="A0AAV5UZF1"/>
<organism evidence="2 3">
    <name type="scientific">Pristionchus fissidentatus</name>
    <dbReference type="NCBI Taxonomy" id="1538716"/>
    <lineage>
        <taxon>Eukaryota</taxon>
        <taxon>Metazoa</taxon>
        <taxon>Ecdysozoa</taxon>
        <taxon>Nematoda</taxon>
        <taxon>Chromadorea</taxon>
        <taxon>Rhabditida</taxon>
        <taxon>Rhabditina</taxon>
        <taxon>Diplogasteromorpha</taxon>
        <taxon>Diplogasteroidea</taxon>
        <taxon>Neodiplogasteridae</taxon>
        <taxon>Pristionchus</taxon>
    </lineage>
</organism>
<protein>
    <submittedName>
        <fullName evidence="2">Uncharacterized protein</fullName>
    </submittedName>
</protein>
<gene>
    <name evidence="2" type="ORF">PFISCL1PPCAC_3728</name>
</gene>
<feature type="non-terminal residue" evidence="2">
    <location>
        <position position="1"/>
    </location>
</feature>
<keyword evidence="3" id="KW-1185">Reference proteome</keyword>
<name>A0AAV5UZF1_9BILA</name>